<sequence>MPSISSHALRSLPASISPAVIAAIIASSVILLSIITALALFIYRRRRQSKRQYHQGRRNAISAESPLMALPSRNAPPALSLHEVQEIYSREHFSLPSSIHTNTFDLVSASHSFANDVSQSHGVYELDIEPPSSAAGSSYHPRAYPPHSSANTRHSQYPSLNTWRSSNPPTPLHPTQTRIIITPPTPISPIRRISDSFAWFTTSLVGKKIKGEVNAEVIVPEGEMMEGERGRKIVRRVGVWGLRNVSEERDDEEEMPMVLNASALAEGEDEKEDFDEGLDFTHSDLDSLPPARPRGHVETQNEDAGFDAEPDDDYASRLQQISLHSSLASTRESTPGIVEP</sequence>
<dbReference type="Proteomes" id="UP000256645">
    <property type="component" value="Unassembled WGS sequence"/>
</dbReference>
<dbReference type="CDD" id="cd12087">
    <property type="entry name" value="TM_EGFR-like"/>
    <property type="match status" value="1"/>
</dbReference>
<evidence type="ECO:0000256" key="2">
    <source>
        <dbReference type="SAM" id="Phobius"/>
    </source>
</evidence>
<reference evidence="3 4" key="1">
    <citation type="journal article" date="2018" name="IMA Fungus">
        <title>IMA Genome-F 9: Draft genome sequence of Annulohypoxylon stygium, Aspergillus mulundensis, Berkeleyomyces basicola (syn. Thielaviopsis basicola), Ceratocystis smalleyi, two Cercospora beticola strains, Coleophoma cylindrospora, Fusarium fracticaudum, Phialophora cf. hyalina, and Morchella septimelata.</title>
        <authorList>
            <person name="Wingfield B.D."/>
            <person name="Bills G.F."/>
            <person name="Dong Y."/>
            <person name="Huang W."/>
            <person name="Nel W.J."/>
            <person name="Swalarsk-Parry B.S."/>
            <person name="Vaghefi N."/>
            <person name="Wilken P.M."/>
            <person name="An Z."/>
            <person name="de Beer Z.W."/>
            <person name="De Vos L."/>
            <person name="Chen L."/>
            <person name="Duong T.A."/>
            <person name="Gao Y."/>
            <person name="Hammerbacher A."/>
            <person name="Kikkert J.R."/>
            <person name="Li Y."/>
            <person name="Li H."/>
            <person name="Li K."/>
            <person name="Li Q."/>
            <person name="Liu X."/>
            <person name="Ma X."/>
            <person name="Naidoo K."/>
            <person name="Pethybridge S.J."/>
            <person name="Sun J."/>
            <person name="Steenkamp E.T."/>
            <person name="van der Nest M.A."/>
            <person name="van Wyk S."/>
            <person name="Wingfield M.J."/>
            <person name="Xiong C."/>
            <person name="Yue Q."/>
            <person name="Zhang X."/>
        </authorList>
    </citation>
    <scope>NUCLEOTIDE SEQUENCE [LARGE SCALE GENOMIC DNA]</scope>
    <source>
        <strain evidence="3 4">BP6252</strain>
    </source>
</reference>
<feature type="compositionally biased region" description="Acidic residues" evidence="1">
    <location>
        <begin position="300"/>
        <end position="313"/>
    </location>
</feature>
<proteinExistence type="predicted"/>
<feature type="compositionally biased region" description="Acidic residues" evidence="1">
    <location>
        <begin position="266"/>
        <end position="278"/>
    </location>
</feature>
<evidence type="ECO:0000313" key="3">
    <source>
        <dbReference type="EMBL" id="RDW77556.1"/>
    </source>
</evidence>
<feature type="region of interest" description="Disordered" evidence="1">
    <location>
        <begin position="127"/>
        <end position="185"/>
    </location>
</feature>
<evidence type="ECO:0000313" key="4">
    <source>
        <dbReference type="Proteomes" id="UP000256645"/>
    </source>
</evidence>
<keyword evidence="2" id="KW-1133">Transmembrane helix</keyword>
<keyword evidence="2" id="KW-0812">Transmembrane</keyword>
<dbReference type="EMBL" id="PDLM01000005">
    <property type="protein sequence ID" value="RDW77556.1"/>
    <property type="molecule type" value="Genomic_DNA"/>
</dbReference>
<dbReference type="OrthoDB" id="10396536at2759"/>
<feature type="compositionally biased region" description="Polar residues" evidence="1">
    <location>
        <begin position="148"/>
        <end position="167"/>
    </location>
</feature>
<evidence type="ECO:0000256" key="1">
    <source>
        <dbReference type="SAM" id="MobiDB-lite"/>
    </source>
</evidence>
<comment type="caution">
    <text evidence="3">The sequence shown here is derived from an EMBL/GenBank/DDBJ whole genome shotgun (WGS) entry which is preliminary data.</text>
</comment>
<name>A0A3D8RUA7_9HELO</name>
<gene>
    <name evidence="3" type="ORF">BP6252_05609</name>
</gene>
<feature type="transmembrane region" description="Helical" evidence="2">
    <location>
        <begin position="20"/>
        <end position="43"/>
    </location>
</feature>
<organism evidence="3 4">
    <name type="scientific">Coleophoma cylindrospora</name>
    <dbReference type="NCBI Taxonomy" id="1849047"/>
    <lineage>
        <taxon>Eukaryota</taxon>
        <taxon>Fungi</taxon>
        <taxon>Dikarya</taxon>
        <taxon>Ascomycota</taxon>
        <taxon>Pezizomycotina</taxon>
        <taxon>Leotiomycetes</taxon>
        <taxon>Helotiales</taxon>
        <taxon>Dermateaceae</taxon>
        <taxon>Coleophoma</taxon>
    </lineage>
</organism>
<accession>A0A3D8RUA7</accession>
<keyword evidence="4" id="KW-1185">Reference proteome</keyword>
<keyword evidence="2" id="KW-0472">Membrane</keyword>
<protein>
    <submittedName>
        <fullName evidence="3">Uncharacterized protein</fullName>
    </submittedName>
</protein>
<dbReference type="AlphaFoldDB" id="A0A3D8RUA7"/>
<feature type="region of interest" description="Disordered" evidence="1">
    <location>
        <begin position="265"/>
        <end position="317"/>
    </location>
</feature>